<name>A0A8J3I520_9CHLR</name>
<sequence length="103" mass="11361">MQEMANPQTTVGSLAPALAHFPKVTNSFAPGLFHCYDIPGLPRTNHNLEQCFGAVRHHERRPTGRRGAVPSLVVRGSVRVVTALAARFSCFTAEELCLRDYQL</sequence>
<reference evidence="1" key="1">
    <citation type="submission" date="2020-10" db="EMBL/GenBank/DDBJ databases">
        <title>Taxonomic study of unclassified bacteria belonging to the class Ktedonobacteria.</title>
        <authorList>
            <person name="Yabe S."/>
            <person name="Wang C.M."/>
            <person name="Zheng Y."/>
            <person name="Sakai Y."/>
            <person name="Cavaletti L."/>
            <person name="Monciardini P."/>
            <person name="Donadio S."/>
        </authorList>
    </citation>
    <scope>NUCLEOTIDE SEQUENCE</scope>
    <source>
        <strain evidence="1">SOSP1-1</strain>
    </source>
</reference>
<evidence type="ECO:0000313" key="2">
    <source>
        <dbReference type="Proteomes" id="UP000612362"/>
    </source>
</evidence>
<evidence type="ECO:0008006" key="3">
    <source>
        <dbReference type="Google" id="ProtNLM"/>
    </source>
</evidence>
<protein>
    <recommendedName>
        <fullName evidence="3">Transposase</fullName>
    </recommendedName>
</protein>
<proteinExistence type="predicted"/>
<dbReference type="AlphaFoldDB" id="A0A8J3I520"/>
<comment type="caution">
    <text evidence="1">The sequence shown here is derived from an EMBL/GenBank/DDBJ whole genome shotgun (WGS) entry which is preliminary data.</text>
</comment>
<dbReference type="Proteomes" id="UP000612362">
    <property type="component" value="Unassembled WGS sequence"/>
</dbReference>
<organism evidence="1 2">
    <name type="scientific">Ktedonospora formicarum</name>
    <dbReference type="NCBI Taxonomy" id="2778364"/>
    <lineage>
        <taxon>Bacteria</taxon>
        <taxon>Bacillati</taxon>
        <taxon>Chloroflexota</taxon>
        <taxon>Ktedonobacteria</taxon>
        <taxon>Ktedonobacterales</taxon>
        <taxon>Ktedonobacteraceae</taxon>
        <taxon>Ktedonospora</taxon>
    </lineage>
</organism>
<dbReference type="EMBL" id="BNJF01000008">
    <property type="protein sequence ID" value="GHO50432.1"/>
    <property type="molecule type" value="Genomic_DNA"/>
</dbReference>
<keyword evidence="2" id="KW-1185">Reference proteome</keyword>
<evidence type="ECO:0000313" key="1">
    <source>
        <dbReference type="EMBL" id="GHO50432.1"/>
    </source>
</evidence>
<gene>
    <name evidence="1" type="ORF">KSX_85950</name>
</gene>
<accession>A0A8J3I520</accession>